<proteinExistence type="predicted"/>
<evidence type="ECO:0000313" key="1">
    <source>
        <dbReference type="EMBL" id="MDQ0497249.1"/>
    </source>
</evidence>
<accession>A0ABU0L7H4</accession>
<gene>
    <name evidence="1" type="ORF">QOZ95_005468</name>
</gene>
<comment type="caution">
    <text evidence="1">The sequence shown here is derived from an EMBL/GenBank/DDBJ whole genome shotgun (WGS) entry which is preliminary data.</text>
</comment>
<evidence type="ECO:0000313" key="2">
    <source>
        <dbReference type="Proteomes" id="UP001242811"/>
    </source>
</evidence>
<name>A0ABU0L7H4_9BACL</name>
<sequence>MKYPEQDQAANLQQHCPEGQIQIASTERVMRSAQEGMDKYRRTLDKLAKN</sequence>
<dbReference type="EMBL" id="JAUSWA010000064">
    <property type="protein sequence ID" value="MDQ0497249.1"/>
    <property type="molecule type" value="Genomic_DNA"/>
</dbReference>
<organism evidence="1 2">
    <name type="scientific">Paenibacillus brasilensis</name>
    <dbReference type="NCBI Taxonomy" id="128574"/>
    <lineage>
        <taxon>Bacteria</taxon>
        <taxon>Bacillati</taxon>
        <taxon>Bacillota</taxon>
        <taxon>Bacilli</taxon>
        <taxon>Bacillales</taxon>
        <taxon>Paenibacillaceae</taxon>
        <taxon>Paenibacillus</taxon>
    </lineage>
</organism>
<reference evidence="1 2" key="1">
    <citation type="submission" date="2023-07" db="EMBL/GenBank/DDBJ databases">
        <title>Genomic Encyclopedia of Type Strains, Phase IV (KMG-IV): sequencing the most valuable type-strain genomes for metagenomic binning, comparative biology and taxonomic classification.</title>
        <authorList>
            <person name="Goeker M."/>
        </authorList>
    </citation>
    <scope>NUCLEOTIDE SEQUENCE [LARGE SCALE GENOMIC DNA]</scope>
    <source>
        <strain evidence="1 2">DSM 14914</strain>
    </source>
</reference>
<protein>
    <submittedName>
        <fullName evidence="1">Uncharacterized protein</fullName>
    </submittedName>
</protein>
<dbReference type="RefSeq" id="WP_307500540.1">
    <property type="nucleotide sequence ID" value="NZ_JAUSWA010000064.1"/>
</dbReference>
<dbReference type="Proteomes" id="UP001242811">
    <property type="component" value="Unassembled WGS sequence"/>
</dbReference>
<keyword evidence="2" id="KW-1185">Reference proteome</keyword>